<dbReference type="STRING" id="93059.P9211_11381"/>
<dbReference type="eggNOG" id="COG0212">
    <property type="taxonomic scope" value="Bacteria"/>
</dbReference>
<evidence type="ECO:0000256" key="5">
    <source>
        <dbReference type="RuleBase" id="RU361279"/>
    </source>
</evidence>
<proteinExistence type="inferred from homology"/>
<feature type="binding site" evidence="4">
    <location>
        <begin position="7"/>
        <end position="11"/>
    </location>
    <ligand>
        <name>ATP</name>
        <dbReference type="ChEBI" id="CHEBI:30616"/>
    </ligand>
</feature>
<dbReference type="AlphaFoldDB" id="A9BB57"/>
<dbReference type="GO" id="GO:0009396">
    <property type="term" value="P:folic acid-containing compound biosynthetic process"/>
    <property type="evidence" value="ECO:0007669"/>
    <property type="project" value="TreeGrafter"/>
</dbReference>
<accession>A9BB57</accession>
<dbReference type="GO" id="GO:0035999">
    <property type="term" value="P:tetrahydrofolate interconversion"/>
    <property type="evidence" value="ECO:0007669"/>
    <property type="project" value="TreeGrafter"/>
</dbReference>
<dbReference type="NCBIfam" id="TIGR02727">
    <property type="entry name" value="MTHFS_bact"/>
    <property type="match status" value="1"/>
</dbReference>
<keyword evidence="5" id="KW-0479">Metal-binding</keyword>
<evidence type="ECO:0000313" key="6">
    <source>
        <dbReference type="EMBL" id="ABX09069.1"/>
    </source>
</evidence>
<feature type="binding site" evidence="4">
    <location>
        <position position="58"/>
    </location>
    <ligand>
        <name>substrate</name>
    </ligand>
</feature>
<evidence type="ECO:0000256" key="2">
    <source>
        <dbReference type="ARBA" id="ARBA00022741"/>
    </source>
</evidence>
<protein>
    <recommendedName>
        <fullName evidence="5">5-formyltetrahydrofolate cyclo-ligase</fullName>
        <ecNumber evidence="5">6.3.3.2</ecNumber>
    </recommendedName>
</protein>
<dbReference type="InterPro" id="IPR037171">
    <property type="entry name" value="NagB/RpiA_transferase-like"/>
</dbReference>
<keyword evidence="6" id="KW-0436">Ligase</keyword>
<dbReference type="EC" id="6.3.3.2" evidence="5"/>
<dbReference type="HOGENOM" id="CLU_066245_1_1_3"/>
<dbReference type="GO" id="GO:0030272">
    <property type="term" value="F:5-formyltetrahydrofolate cyclo-ligase activity"/>
    <property type="evidence" value="ECO:0007669"/>
    <property type="project" value="UniProtKB-EC"/>
</dbReference>
<keyword evidence="2 4" id="KW-0547">Nucleotide-binding</keyword>
<comment type="cofactor">
    <cofactor evidence="5">
        <name>Mg(2+)</name>
        <dbReference type="ChEBI" id="CHEBI:18420"/>
    </cofactor>
</comment>
<dbReference type="Proteomes" id="UP000000788">
    <property type="component" value="Chromosome"/>
</dbReference>
<evidence type="ECO:0000313" key="7">
    <source>
        <dbReference type="Proteomes" id="UP000000788"/>
    </source>
</evidence>
<gene>
    <name evidence="6" type="ordered locus">P9211_11381</name>
</gene>
<evidence type="ECO:0000256" key="1">
    <source>
        <dbReference type="ARBA" id="ARBA00010638"/>
    </source>
</evidence>
<dbReference type="Gene3D" id="3.40.50.10420">
    <property type="entry name" value="NagB/RpiA/CoA transferase-like"/>
    <property type="match status" value="1"/>
</dbReference>
<sequence>MDLIGTKAYQRQKYKSIRKEEVKRNSDLFSTKLEDVLIEIVNQDDKRCIGIYWPLEGEINIKDLKYLSNQSLALPAIDQSGRMNYYEWKTNSLKKDAYGIPAPVNQTALKPEEVKLLLVPALAVDLKGFRLGYGGGFFDRLRSEKSWRSIKAIVIIPKACISLTPLPVDHWDVPFDGWISEEGYFEAHSSNS</sequence>
<reference evidence="6 7" key="1">
    <citation type="journal article" date="2007" name="PLoS Genet.">
        <title>Patterns and implications of gene gain and loss in the evolution of Prochlorococcus.</title>
        <authorList>
            <person name="Kettler G.C."/>
            <person name="Martiny A.C."/>
            <person name="Huang K."/>
            <person name="Zucker J."/>
            <person name="Coleman M.L."/>
            <person name="Rodrigue S."/>
            <person name="Chen F."/>
            <person name="Lapidus A."/>
            <person name="Ferriera S."/>
            <person name="Johnson J."/>
            <person name="Steglich C."/>
            <person name="Church G.M."/>
            <person name="Richardson P."/>
            <person name="Chisholm S.W."/>
        </authorList>
    </citation>
    <scope>NUCLEOTIDE SEQUENCE [LARGE SCALE GENOMIC DNA]</scope>
    <source>
        <strain evidence="7">MIT 9211</strain>
    </source>
</reference>
<evidence type="ECO:0000256" key="3">
    <source>
        <dbReference type="ARBA" id="ARBA00022840"/>
    </source>
</evidence>
<dbReference type="PANTHER" id="PTHR23407">
    <property type="entry name" value="ATPASE INHIBITOR/5-FORMYLTETRAHYDROFOLATE CYCLO-LIGASE"/>
    <property type="match status" value="1"/>
</dbReference>
<dbReference type="Pfam" id="PF01812">
    <property type="entry name" value="5-FTHF_cyc-lig"/>
    <property type="match status" value="1"/>
</dbReference>
<keyword evidence="3 4" id="KW-0067">ATP-binding</keyword>
<dbReference type="InterPro" id="IPR024185">
    <property type="entry name" value="FTHF_cligase-like_sf"/>
</dbReference>
<dbReference type="PANTHER" id="PTHR23407:SF1">
    <property type="entry name" value="5-FORMYLTETRAHYDROFOLATE CYCLO-LIGASE"/>
    <property type="match status" value="1"/>
</dbReference>
<dbReference type="RefSeq" id="WP_012195690.1">
    <property type="nucleotide sequence ID" value="NC_009976.1"/>
</dbReference>
<dbReference type="InterPro" id="IPR002698">
    <property type="entry name" value="FTHF_cligase"/>
</dbReference>
<dbReference type="KEGG" id="pmj:P9211_11381"/>
<comment type="similarity">
    <text evidence="1 5">Belongs to the 5-formyltetrahydrofolate cyclo-ligase family.</text>
</comment>
<dbReference type="OrthoDB" id="9801938at2"/>
<comment type="catalytic activity">
    <reaction evidence="5">
        <text>(6S)-5-formyl-5,6,7,8-tetrahydrofolate + ATP = (6R)-5,10-methenyltetrahydrofolate + ADP + phosphate</text>
        <dbReference type="Rhea" id="RHEA:10488"/>
        <dbReference type="ChEBI" id="CHEBI:30616"/>
        <dbReference type="ChEBI" id="CHEBI:43474"/>
        <dbReference type="ChEBI" id="CHEBI:57455"/>
        <dbReference type="ChEBI" id="CHEBI:57457"/>
        <dbReference type="ChEBI" id="CHEBI:456216"/>
        <dbReference type="EC" id="6.3.3.2"/>
    </reaction>
</comment>
<organism evidence="6 7">
    <name type="scientific">Prochlorococcus marinus (strain MIT 9211)</name>
    <dbReference type="NCBI Taxonomy" id="93059"/>
    <lineage>
        <taxon>Bacteria</taxon>
        <taxon>Bacillati</taxon>
        <taxon>Cyanobacteriota</taxon>
        <taxon>Cyanophyceae</taxon>
        <taxon>Synechococcales</taxon>
        <taxon>Prochlorococcaceae</taxon>
        <taxon>Prochlorococcus</taxon>
    </lineage>
</organism>
<name>A9BB57_PROM4</name>
<dbReference type="GO" id="GO:0046872">
    <property type="term" value="F:metal ion binding"/>
    <property type="evidence" value="ECO:0007669"/>
    <property type="project" value="UniProtKB-KW"/>
</dbReference>
<dbReference type="GO" id="GO:0005524">
    <property type="term" value="F:ATP binding"/>
    <property type="evidence" value="ECO:0007669"/>
    <property type="project" value="UniProtKB-KW"/>
</dbReference>
<keyword evidence="7" id="KW-1185">Reference proteome</keyword>
<dbReference type="PIRSF" id="PIRSF006806">
    <property type="entry name" value="FTHF_cligase"/>
    <property type="match status" value="1"/>
</dbReference>
<dbReference type="SUPFAM" id="SSF100950">
    <property type="entry name" value="NagB/RpiA/CoA transferase-like"/>
    <property type="match status" value="1"/>
</dbReference>
<keyword evidence="5" id="KW-0460">Magnesium</keyword>
<dbReference type="EMBL" id="CP000878">
    <property type="protein sequence ID" value="ABX09069.1"/>
    <property type="molecule type" value="Genomic_DNA"/>
</dbReference>
<evidence type="ECO:0000256" key="4">
    <source>
        <dbReference type="PIRSR" id="PIRSR006806-1"/>
    </source>
</evidence>